<dbReference type="InterPro" id="IPR042128">
    <property type="entry name" value="NuoE_dom"/>
</dbReference>
<dbReference type="RefSeq" id="WP_348388745.1">
    <property type="nucleotide sequence ID" value="NZ_CP134146.1"/>
</dbReference>
<dbReference type="InterPro" id="IPR036249">
    <property type="entry name" value="Thioredoxin-like_sf"/>
</dbReference>
<evidence type="ECO:0000256" key="2">
    <source>
        <dbReference type="ARBA" id="ARBA00019898"/>
    </source>
</evidence>
<name>A0ABY9TLB3_9GAMM</name>
<evidence type="ECO:0000256" key="5">
    <source>
        <dbReference type="ARBA" id="ARBA00023004"/>
    </source>
</evidence>
<evidence type="ECO:0000256" key="9">
    <source>
        <dbReference type="ARBA" id="ARBA00034078"/>
    </source>
</evidence>
<dbReference type="Gene3D" id="3.40.30.10">
    <property type="entry name" value="Glutaredoxin"/>
    <property type="match status" value="1"/>
</dbReference>
<dbReference type="CDD" id="cd03064">
    <property type="entry name" value="TRX_Fd_NuoE"/>
    <property type="match status" value="1"/>
</dbReference>
<dbReference type="Pfam" id="PF01257">
    <property type="entry name" value="2Fe-2S_thioredx"/>
    <property type="match status" value="1"/>
</dbReference>
<protein>
    <recommendedName>
        <fullName evidence="2">NADH-quinone oxidoreductase subunit E</fullName>
    </recommendedName>
    <alternativeName>
        <fullName evidence="7">NADH dehydrogenase I subunit E</fullName>
    </alternativeName>
    <alternativeName>
        <fullName evidence="8">NDH-1 subunit E</fullName>
    </alternativeName>
</protein>
<dbReference type="PIRSF" id="PIRSF000216">
    <property type="entry name" value="NADH_DH_24kDa"/>
    <property type="match status" value="1"/>
</dbReference>
<dbReference type="PANTHER" id="PTHR10371">
    <property type="entry name" value="NADH DEHYDROGENASE UBIQUINONE FLAVOPROTEIN 2, MITOCHONDRIAL"/>
    <property type="match status" value="1"/>
</dbReference>
<comment type="cofactor">
    <cofactor evidence="9">
        <name>[2Fe-2S] cluster</name>
        <dbReference type="ChEBI" id="CHEBI:190135"/>
    </cofactor>
</comment>
<dbReference type="GO" id="GO:0050136">
    <property type="term" value="F:NADH dehydrogenase (quinone) (non-electrogenic) activity"/>
    <property type="evidence" value="ECO:0007669"/>
    <property type="project" value="UniProtKB-EC"/>
</dbReference>
<keyword evidence="6" id="KW-0411">Iron-sulfur</keyword>
<dbReference type="InterPro" id="IPR002023">
    <property type="entry name" value="NuoE-like"/>
</dbReference>
<evidence type="ECO:0000256" key="6">
    <source>
        <dbReference type="ARBA" id="ARBA00023014"/>
    </source>
</evidence>
<keyword evidence="10" id="KW-0560">Oxidoreductase</keyword>
<evidence type="ECO:0000256" key="8">
    <source>
        <dbReference type="ARBA" id="ARBA00032788"/>
    </source>
</evidence>
<evidence type="ECO:0000256" key="7">
    <source>
        <dbReference type="ARBA" id="ARBA00031580"/>
    </source>
</evidence>
<dbReference type="PROSITE" id="PS01099">
    <property type="entry name" value="COMPLEX1_24K"/>
    <property type="match status" value="1"/>
</dbReference>
<comment type="similarity">
    <text evidence="1">Belongs to the complex I 24 kDa subunit family.</text>
</comment>
<dbReference type="InterPro" id="IPR041921">
    <property type="entry name" value="NuoE_N"/>
</dbReference>
<evidence type="ECO:0000256" key="3">
    <source>
        <dbReference type="ARBA" id="ARBA00022714"/>
    </source>
</evidence>
<evidence type="ECO:0000313" key="10">
    <source>
        <dbReference type="EMBL" id="WNC69602.1"/>
    </source>
</evidence>
<evidence type="ECO:0000256" key="4">
    <source>
        <dbReference type="ARBA" id="ARBA00022723"/>
    </source>
</evidence>
<sequence>MTLLSIKTANTEQHIDVVNIDHKTYLTDSEIAEIEHETTILEYREAAGIEGLKIVQKSRGWISDESLYAIADLLQMSAAQLEGVATFYNLIYRQPVGKYVIHLCNSISCYLTGYETISETIKNELGIDYGQTTSDGLFTLITNACLGGCDKGPTLMIGEQHYQQLDKDKVITLLNELRAQAKAEGKTNAGQQGDLNE</sequence>
<keyword evidence="4" id="KW-0479">Metal-binding</keyword>
<keyword evidence="3" id="KW-0001">2Fe-2S</keyword>
<evidence type="ECO:0000256" key="1">
    <source>
        <dbReference type="ARBA" id="ARBA00010643"/>
    </source>
</evidence>
<keyword evidence="5" id="KW-0408">Iron</keyword>
<proteinExistence type="inferred from homology"/>
<dbReference type="PANTHER" id="PTHR10371:SF3">
    <property type="entry name" value="NADH DEHYDROGENASE [UBIQUINONE] FLAVOPROTEIN 2, MITOCHONDRIAL"/>
    <property type="match status" value="1"/>
</dbReference>
<dbReference type="SUPFAM" id="SSF52833">
    <property type="entry name" value="Thioredoxin-like"/>
    <property type="match status" value="1"/>
</dbReference>
<dbReference type="Proteomes" id="UP001248581">
    <property type="component" value="Chromosome"/>
</dbReference>
<organism evidence="10 11">
    <name type="scientific">Thalassotalea nanhaiensis</name>
    <dbReference type="NCBI Taxonomy" id="3065648"/>
    <lineage>
        <taxon>Bacteria</taxon>
        <taxon>Pseudomonadati</taxon>
        <taxon>Pseudomonadota</taxon>
        <taxon>Gammaproteobacteria</taxon>
        <taxon>Alteromonadales</taxon>
        <taxon>Colwelliaceae</taxon>
        <taxon>Thalassotalea</taxon>
    </lineage>
</organism>
<dbReference type="EMBL" id="CP134146">
    <property type="protein sequence ID" value="WNC69602.1"/>
    <property type="molecule type" value="Genomic_DNA"/>
</dbReference>
<dbReference type="Gene3D" id="1.10.10.1590">
    <property type="entry name" value="NADH-quinone oxidoreductase subunit E"/>
    <property type="match status" value="1"/>
</dbReference>
<accession>A0ABY9TLB3</accession>
<dbReference type="NCBIfam" id="TIGR01958">
    <property type="entry name" value="nuoE_fam"/>
    <property type="match status" value="1"/>
</dbReference>
<keyword evidence="11" id="KW-1185">Reference proteome</keyword>
<gene>
    <name evidence="10" type="primary">nuoE</name>
    <name evidence="10" type="ORF">RI845_05500</name>
</gene>
<evidence type="ECO:0000313" key="11">
    <source>
        <dbReference type="Proteomes" id="UP001248581"/>
    </source>
</evidence>
<reference evidence="11" key="1">
    <citation type="submission" date="2023-09" db="EMBL/GenBank/DDBJ databases">
        <authorList>
            <person name="Li S."/>
            <person name="Li X."/>
            <person name="Zhang C."/>
            <person name="Zhao Z."/>
        </authorList>
    </citation>
    <scope>NUCLEOTIDE SEQUENCE [LARGE SCALE GENOMIC DNA]</scope>
    <source>
        <strain evidence="11">SQ345</strain>
    </source>
</reference>
<dbReference type="NCBIfam" id="NF005722">
    <property type="entry name" value="PRK07539.1-2"/>
    <property type="match status" value="1"/>
</dbReference>